<reference evidence="9 10" key="1">
    <citation type="submission" date="2017-08" db="EMBL/GenBank/DDBJ databases">
        <title>Infants hospitalized years apart are colonized by the same room-sourced microbial strains.</title>
        <authorList>
            <person name="Brooks B."/>
            <person name="Olm M.R."/>
            <person name="Firek B.A."/>
            <person name="Baker R."/>
            <person name="Thomas B.C."/>
            <person name="Morowitz M.J."/>
            <person name="Banfield J.F."/>
        </authorList>
    </citation>
    <scope>NUCLEOTIDE SEQUENCE [LARGE SCALE GENOMIC DNA]</scope>
    <source>
        <strain evidence="9">S2_003_000_R2_14</strain>
    </source>
</reference>
<evidence type="ECO:0000256" key="2">
    <source>
        <dbReference type="ARBA" id="ARBA00022679"/>
    </source>
</evidence>
<evidence type="ECO:0000259" key="8">
    <source>
        <dbReference type="Pfam" id="PF14360"/>
    </source>
</evidence>
<dbReference type="PANTHER" id="PTHR21290:SF25">
    <property type="entry name" value="SPHINGOMYELIN SYNTHASE-RELATED PROTEIN 1"/>
    <property type="match status" value="1"/>
</dbReference>
<feature type="transmembrane region" description="Helical" evidence="7">
    <location>
        <begin position="7"/>
        <end position="32"/>
    </location>
</feature>
<feature type="transmembrane region" description="Helical" evidence="7">
    <location>
        <begin position="57"/>
        <end position="75"/>
    </location>
</feature>
<keyword evidence="6 7" id="KW-0472">Membrane</keyword>
<accession>A0A2W5T3A3</accession>
<feature type="transmembrane region" description="Helical" evidence="7">
    <location>
        <begin position="87"/>
        <end position="107"/>
    </location>
</feature>
<organism evidence="9 10">
    <name type="scientific">Archangium gephyra</name>
    <dbReference type="NCBI Taxonomy" id="48"/>
    <lineage>
        <taxon>Bacteria</taxon>
        <taxon>Pseudomonadati</taxon>
        <taxon>Myxococcota</taxon>
        <taxon>Myxococcia</taxon>
        <taxon>Myxococcales</taxon>
        <taxon>Cystobacterineae</taxon>
        <taxon>Archangiaceae</taxon>
        <taxon>Archangium</taxon>
    </lineage>
</organism>
<gene>
    <name evidence="9" type="ORF">DI536_21775</name>
</gene>
<dbReference type="GO" id="GO:0047493">
    <property type="term" value="F:ceramide cholinephosphotransferase activity"/>
    <property type="evidence" value="ECO:0007669"/>
    <property type="project" value="TreeGrafter"/>
</dbReference>
<evidence type="ECO:0000256" key="1">
    <source>
        <dbReference type="ARBA" id="ARBA00004141"/>
    </source>
</evidence>
<proteinExistence type="predicted"/>
<protein>
    <recommendedName>
        <fullName evidence="8">Sphingomyelin synthase-like domain-containing protein</fullName>
    </recommendedName>
</protein>
<keyword evidence="3 7" id="KW-0812">Transmembrane</keyword>
<feature type="transmembrane region" description="Helical" evidence="7">
    <location>
        <begin position="173"/>
        <end position="192"/>
    </location>
</feature>
<name>A0A2W5T3A3_9BACT</name>
<dbReference type="Pfam" id="PF14360">
    <property type="entry name" value="PAP2_C"/>
    <property type="match status" value="1"/>
</dbReference>
<dbReference type="AlphaFoldDB" id="A0A2W5T3A3"/>
<evidence type="ECO:0000313" key="9">
    <source>
        <dbReference type="EMBL" id="PZR09572.1"/>
    </source>
</evidence>
<comment type="subcellular location">
    <subcellularLocation>
        <location evidence="1">Membrane</location>
        <topology evidence="1">Multi-pass membrane protein</topology>
    </subcellularLocation>
</comment>
<dbReference type="Proteomes" id="UP000249061">
    <property type="component" value="Unassembled WGS sequence"/>
</dbReference>
<keyword evidence="2" id="KW-0808">Transferase</keyword>
<comment type="caution">
    <text evidence="9">The sequence shown here is derived from an EMBL/GenBank/DDBJ whole genome shotgun (WGS) entry which is preliminary data.</text>
</comment>
<dbReference type="EMBL" id="QFQP01000020">
    <property type="protein sequence ID" value="PZR09572.1"/>
    <property type="molecule type" value="Genomic_DNA"/>
</dbReference>
<evidence type="ECO:0000313" key="10">
    <source>
        <dbReference type="Proteomes" id="UP000249061"/>
    </source>
</evidence>
<evidence type="ECO:0000256" key="3">
    <source>
        <dbReference type="ARBA" id="ARBA00022692"/>
    </source>
</evidence>
<feature type="domain" description="Sphingomyelin synthase-like" evidence="8">
    <location>
        <begin position="148"/>
        <end position="210"/>
    </location>
</feature>
<sequence length="219" mass="24930">MSVTPKLIARLAGSLVFRLACYFLMVWCALWAEARPAPHLPDAVLDVVPYVPWVERYNYIVWVFSYVPIALWLCWRDVERFLRYMYAAGFIALIRGACIVVTGLGPVRGDDVHAGMSFETRWNAWLNLITPGGFFDPGEGARVYLTKDLFFSGHTSTTLLLLLYVWKFKAVRWPMLVCHVLVVASVFFSHLHYTIDVIGAYAITLAFFAIREGDLGVQR</sequence>
<dbReference type="GO" id="GO:0046513">
    <property type="term" value="P:ceramide biosynthetic process"/>
    <property type="evidence" value="ECO:0007669"/>
    <property type="project" value="TreeGrafter"/>
</dbReference>
<dbReference type="InterPro" id="IPR025749">
    <property type="entry name" value="Sphingomyelin_synth-like_dom"/>
</dbReference>
<evidence type="ECO:0000256" key="7">
    <source>
        <dbReference type="SAM" id="Phobius"/>
    </source>
</evidence>
<dbReference type="GO" id="GO:0033188">
    <property type="term" value="F:sphingomyelin synthase activity"/>
    <property type="evidence" value="ECO:0007669"/>
    <property type="project" value="TreeGrafter"/>
</dbReference>
<dbReference type="PANTHER" id="PTHR21290">
    <property type="entry name" value="SPHINGOMYELIN SYNTHETASE"/>
    <property type="match status" value="1"/>
</dbReference>
<evidence type="ECO:0000256" key="4">
    <source>
        <dbReference type="ARBA" id="ARBA00022989"/>
    </source>
</evidence>
<keyword evidence="4 7" id="KW-1133">Transmembrane helix</keyword>
<evidence type="ECO:0000256" key="5">
    <source>
        <dbReference type="ARBA" id="ARBA00023098"/>
    </source>
</evidence>
<dbReference type="GO" id="GO:0005886">
    <property type="term" value="C:plasma membrane"/>
    <property type="evidence" value="ECO:0007669"/>
    <property type="project" value="TreeGrafter"/>
</dbReference>
<evidence type="ECO:0000256" key="6">
    <source>
        <dbReference type="ARBA" id="ARBA00023136"/>
    </source>
</evidence>
<keyword evidence="5" id="KW-0443">Lipid metabolism</keyword>
<dbReference type="InterPro" id="IPR045221">
    <property type="entry name" value="Sphingomyelin_synth-like"/>
</dbReference>
<feature type="transmembrane region" description="Helical" evidence="7">
    <location>
        <begin position="149"/>
        <end position="166"/>
    </location>
</feature>